<feature type="coiled-coil region" evidence="5">
    <location>
        <begin position="7"/>
        <end position="61"/>
    </location>
</feature>
<dbReference type="Proteomes" id="UP001159405">
    <property type="component" value="Unassembled WGS sequence"/>
</dbReference>
<dbReference type="PANTHER" id="PTHR46963">
    <property type="entry name" value="SIMILAR TO RIKEN CDNA E130308A19"/>
    <property type="match status" value="1"/>
</dbReference>
<evidence type="ECO:0000313" key="7">
    <source>
        <dbReference type="EMBL" id="CAH3172566.1"/>
    </source>
</evidence>
<dbReference type="EMBL" id="CALNXK010000174">
    <property type="protein sequence ID" value="CAH3172566.1"/>
    <property type="molecule type" value="Genomic_DNA"/>
</dbReference>
<evidence type="ECO:0000256" key="2">
    <source>
        <dbReference type="ARBA" id="ARBA00022553"/>
    </source>
</evidence>
<keyword evidence="2" id="KW-0597">Phosphoprotein</keyword>
<sequence length="374" mass="43275">MASKRFVKFTEEEIASFTEDQENANTKKKTVSDLRLFNEFLKSEEEERNRENILAAELQQLAKKFVLGVRKKNGEEYEPSSLRGFLQSVDRYLRKKACTFSLLNDKEFCEVQDILKKKQKQLKAIGKGNKPYSDDALTDEDKEEFYRAGVLGNNTPRALLNTVWMNNCIYFGMGPGQEQRDLCWGDLELKTNADHREPRITTAYWKPNSKDFVKFSTERQTKTRTGENTRNVRESKPKMFENLDNNDRFPVTAYLAYKQHRPPEMMADDSPFYLAVNTEVPKAGKKWFKAAPLGVNSLRSMVKNMLAASQVHSDKKLVNHSTRKHLVQKLVDNNIPPNEIVQITRHKNVNSLNNYSAISDRRQQHISTLLSRRG</sequence>
<keyword evidence="8" id="KW-1185">Reference proteome</keyword>
<organism evidence="7 8">
    <name type="scientific">Porites lobata</name>
    <dbReference type="NCBI Taxonomy" id="104759"/>
    <lineage>
        <taxon>Eukaryota</taxon>
        <taxon>Metazoa</taxon>
        <taxon>Cnidaria</taxon>
        <taxon>Anthozoa</taxon>
        <taxon>Hexacorallia</taxon>
        <taxon>Scleractinia</taxon>
        <taxon>Fungiina</taxon>
        <taxon>Poritidae</taxon>
        <taxon>Porites</taxon>
    </lineage>
</organism>
<evidence type="ECO:0000256" key="4">
    <source>
        <dbReference type="ARBA" id="ARBA00023172"/>
    </source>
</evidence>
<evidence type="ECO:0000256" key="3">
    <source>
        <dbReference type="ARBA" id="ARBA00022843"/>
    </source>
</evidence>
<keyword evidence="4" id="KW-0233">DNA recombination</keyword>
<evidence type="ECO:0000313" key="8">
    <source>
        <dbReference type="Proteomes" id="UP001159405"/>
    </source>
</evidence>
<evidence type="ECO:0000256" key="5">
    <source>
        <dbReference type="SAM" id="Coils"/>
    </source>
</evidence>
<keyword evidence="5" id="KW-0175">Coiled coil</keyword>
<dbReference type="Gene3D" id="1.10.443.10">
    <property type="entry name" value="Intergrase catalytic core"/>
    <property type="match status" value="1"/>
</dbReference>
<comment type="caution">
    <text evidence="7">The sequence shown here is derived from an EMBL/GenBank/DDBJ whole genome shotgun (WGS) entry which is preliminary data.</text>
</comment>
<name>A0ABN8R111_9CNID</name>
<dbReference type="InterPro" id="IPR013762">
    <property type="entry name" value="Integrase-like_cat_sf"/>
</dbReference>
<evidence type="ECO:0000256" key="1">
    <source>
        <dbReference type="ARBA" id="ARBA00022499"/>
    </source>
</evidence>
<reference evidence="7 8" key="1">
    <citation type="submission" date="2022-05" db="EMBL/GenBank/DDBJ databases">
        <authorList>
            <consortium name="Genoscope - CEA"/>
            <person name="William W."/>
        </authorList>
    </citation>
    <scope>NUCLEOTIDE SEQUENCE [LARGE SCALE GENOMIC DNA]</scope>
</reference>
<dbReference type="InterPro" id="IPR011010">
    <property type="entry name" value="DNA_brk_join_enz"/>
</dbReference>
<feature type="domain" description="ZMYM2-like/QRICH1 C-terminal" evidence="6">
    <location>
        <begin position="140"/>
        <end position="306"/>
    </location>
</feature>
<accession>A0ABN8R111</accession>
<dbReference type="Pfam" id="PF12012">
    <property type="entry name" value="DUF3504"/>
    <property type="match status" value="1"/>
</dbReference>
<dbReference type="InterPro" id="IPR021893">
    <property type="entry name" value="ZMYM2-like_C"/>
</dbReference>
<dbReference type="PANTHER" id="PTHR46963:SF4">
    <property type="entry name" value="HYPOTHETICAL PROTEIN MGC115716"/>
    <property type="match status" value="1"/>
</dbReference>
<keyword evidence="3" id="KW-0832">Ubl conjugation</keyword>
<gene>
    <name evidence="7" type="ORF">PLOB_00013040</name>
</gene>
<dbReference type="InterPro" id="IPR042838">
    <property type="entry name" value="KIAA1958"/>
</dbReference>
<dbReference type="SUPFAM" id="SSF56349">
    <property type="entry name" value="DNA breaking-rejoining enzymes"/>
    <property type="match status" value="1"/>
</dbReference>
<protein>
    <recommendedName>
        <fullName evidence="6">ZMYM2-like/QRICH1 C-terminal domain-containing protein</fullName>
    </recommendedName>
</protein>
<keyword evidence="1" id="KW-1017">Isopeptide bond</keyword>
<proteinExistence type="predicted"/>
<evidence type="ECO:0000259" key="6">
    <source>
        <dbReference type="Pfam" id="PF12012"/>
    </source>
</evidence>